<dbReference type="AlphaFoldDB" id="A0A4Y2JEW6"/>
<dbReference type="Proteomes" id="UP000499080">
    <property type="component" value="Unassembled WGS sequence"/>
</dbReference>
<protein>
    <submittedName>
        <fullName evidence="1">Uncharacterized protein</fullName>
    </submittedName>
</protein>
<evidence type="ECO:0000313" key="1">
    <source>
        <dbReference type="EMBL" id="GBM88861.1"/>
    </source>
</evidence>
<keyword evidence="2" id="KW-1185">Reference proteome</keyword>
<dbReference type="EMBL" id="BGPR01003497">
    <property type="protein sequence ID" value="GBM88861.1"/>
    <property type="molecule type" value="Genomic_DNA"/>
</dbReference>
<comment type="caution">
    <text evidence="1">The sequence shown here is derived from an EMBL/GenBank/DDBJ whole genome shotgun (WGS) entry which is preliminary data.</text>
</comment>
<sequence length="46" mass="5482">NVARSYEIYFICRVQDGEMINFHYNKFVKIDVDKIPDHCNGSYLLL</sequence>
<gene>
    <name evidence="1" type="ORF">AVEN_81199_1</name>
</gene>
<organism evidence="1 2">
    <name type="scientific">Araneus ventricosus</name>
    <name type="common">Orbweaver spider</name>
    <name type="synonym">Epeira ventricosa</name>
    <dbReference type="NCBI Taxonomy" id="182803"/>
    <lineage>
        <taxon>Eukaryota</taxon>
        <taxon>Metazoa</taxon>
        <taxon>Ecdysozoa</taxon>
        <taxon>Arthropoda</taxon>
        <taxon>Chelicerata</taxon>
        <taxon>Arachnida</taxon>
        <taxon>Araneae</taxon>
        <taxon>Araneomorphae</taxon>
        <taxon>Entelegynae</taxon>
        <taxon>Araneoidea</taxon>
        <taxon>Araneidae</taxon>
        <taxon>Araneus</taxon>
    </lineage>
</organism>
<proteinExistence type="predicted"/>
<reference evidence="1 2" key="1">
    <citation type="journal article" date="2019" name="Sci. Rep.">
        <title>Orb-weaving spider Araneus ventricosus genome elucidates the spidroin gene catalogue.</title>
        <authorList>
            <person name="Kono N."/>
            <person name="Nakamura H."/>
            <person name="Ohtoshi R."/>
            <person name="Moran D.A.P."/>
            <person name="Shinohara A."/>
            <person name="Yoshida Y."/>
            <person name="Fujiwara M."/>
            <person name="Mori M."/>
            <person name="Tomita M."/>
            <person name="Arakawa K."/>
        </authorList>
    </citation>
    <scope>NUCLEOTIDE SEQUENCE [LARGE SCALE GENOMIC DNA]</scope>
</reference>
<name>A0A4Y2JEW6_ARAVE</name>
<accession>A0A4Y2JEW6</accession>
<evidence type="ECO:0000313" key="2">
    <source>
        <dbReference type="Proteomes" id="UP000499080"/>
    </source>
</evidence>
<feature type="non-terminal residue" evidence="1">
    <location>
        <position position="1"/>
    </location>
</feature>